<name>A0ABS3Z4B8_9BACT</name>
<dbReference type="EMBL" id="JAGHKO010000011">
    <property type="protein sequence ID" value="MBO9204221.1"/>
    <property type="molecule type" value="Genomic_DNA"/>
</dbReference>
<comment type="caution">
    <text evidence="1">The sequence shown here is derived from an EMBL/GenBank/DDBJ whole genome shotgun (WGS) entry which is preliminary data.</text>
</comment>
<sequence length="16" mass="1871">MQLAIEAVREIRKNIS</sequence>
<evidence type="ECO:0000313" key="2">
    <source>
        <dbReference type="Proteomes" id="UP000677244"/>
    </source>
</evidence>
<keyword evidence="2" id="KW-1185">Reference proteome</keyword>
<reference evidence="1 2" key="1">
    <citation type="submission" date="2021-03" db="EMBL/GenBank/DDBJ databases">
        <title>Assistant Professor.</title>
        <authorList>
            <person name="Huq M.A."/>
        </authorList>
    </citation>
    <scope>NUCLEOTIDE SEQUENCE [LARGE SCALE GENOMIC DNA]</scope>
    <source>
        <strain evidence="1 2">MAH-29</strain>
    </source>
</reference>
<organism evidence="1 2">
    <name type="scientific">Niastella soli</name>
    <dbReference type="NCBI Taxonomy" id="2821487"/>
    <lineage>
        <taxon>Bacteria</taxon>
        <taxon>Pseudomonadati</taxon>
        <taxon>Bacteroidota</taxon>
        <taxon>Chitinophagia</taxon>
        <taxon>Chitinophagales</taxon>
        <taxon>Chitinophagaceae</taxon>
        <taxon>Niastella</taxon>
    </lineage>
</organism>
<proteinExistence type="predicted"/>
<accession>A0ABS3Z4B8</accession>
<protein>
    <submittedName>
        <fullName evidence="1">Uncharacterized protein</fullName>
    </submittedName>
</protein>
<evidence type="ECO:0000313" key="1">
    <source>
        <dbReference type="EMBL" id="MBO9204221.1"/>
    </source>
</evidence>
<gene>
    <name evidence="1" type="ORF">J7I42_28295</name>
</gene>
<dbReference type="Proteomes" id="UP000677244">
    <property type="component" value="Unassembled WGS sequence"/>
</dbReference>